<dbReference type="Proteomes" id="UP000593567">
    <property type="component" value="Unassembled WGS sequence"/>
</dbReference>
<accession>A0A7J7KB38</accession>
<feature type="transmembrane region" description="Helical" evidence="1">
    <location>
        <begin position="20"/>
        <end position="42"/>
    </location>
</feature>
<comment type="caution">
    <text evidence="2">The sequence shown here is derived from an EMBL/GenBank/DDBJ whole genome shotgun (WGS) entry which is preliminary data.</text>
</comment>
<sequence length="68" mass="7992">MSFSFSCSYTLCLLVLYHVYYSYTLCLLVLYHVYYSYTLCLLPTSTIQKTSSINSTSYSWKCTCMLYL</sequence>
<dbReference type="AlphaFoldDB" id="A0A7J7KB38"/>
<name>A0A7J7KB38_BUGNE</name>
<reference evidence="2" key="1">
    <citation type="submission" date="2020-06" db="EMBL/GenBank/DDBJ databases">
        <title>Draft genome of Bugula neritina, a colonial animal packing powerful symbionts and potential medicines.</title>
        <authorList>
            <person name="Rayko M."/>
        </authorList>
    </citation>
    <scope>NUCLEOTIDE SEQUENCE [LARGE SCALE GENOMIC DNA]</scope>
    <source>
        <strain evidence="2">Kwan_BN1</strain>
    </source>
</reference>
<evidence type="ECO:0000256" key="1">
    <source>
        <dbReference type="SAM" id="Phobius"/>
    </source>
</evidence>
<gene>
    <name evidence="2" type="ORF">EB796_006647</name>
</gene>
<keyword evidence="3" id="KW-1185">Reference proteome</keyword>
<dbReference type="EMBL" id="VXIV02000946">
    <property type="protein sequence ID" value="KAF6035051.1"/>
    <property type="molecule type" value="Genomic_DNA"/>
</dbReference>
<proteinExistence type="predicted"/>
<evidence type="ECO:0000313" key="2">
    <source>
        <dbReference type="EMBL" id="KAF6035051.1"/>
    </source>
</evidence>
<keyword evidence="1" id="KW-0472">Membrane</keyword>
<organism evidence="2 3">
    <name type="scientific">Bugula neritina</name>
    <name type="common">Brown bryozoan</name>
    <name type="synonym">Sertularia neritina</name>
    <dbReference type="NCBI Taxonomy" id="10212"/>
    <lineage>
        <taxon>Eukaryota</taxon>
        <taxon>Metazoa</taxon>
        <taxon>Spiralia</taxon>
        <taxon>Lophotrochozoa</taxon>
        <taxon>Bryozoa</taxon>
        <taxon>Gymnolaemata</taxon>
        <taxon>Cheilostomatida</taxon>
        <taxon>Flustrina</taxon>
        <taxon>Buguloidea</taxon>
        <taxon>Bugulidae</taxon>
        <taxon>Bugula</taxon>
    </lineage>
</organism>
<protein>
    <submittedName>
        <fullName evidence="2">Uncharacterized protein</fullName>
    </submittedName>
</protein>
<keyword evidence="1" id="KW-1133">Transmembrane helix</keyword>
<keyword evidence="1" id="KW-0812">Transmembrane</keyword>
<evidence type="ECO:0000313" key="3">
    <source>
        <dbReference type="Proteomes" id="UP000593567"/>
    </source>
</evidence>